<reference evidence="2" key="1">
    <citation type="submission" date="2013-12" db="EMBL/GenBank/DDBJ databases">
        <authorList>
            <person name="Aslett M."/>
        </authorList>
    </citation>
    <scope>NUCLEOTIDE SEQUENCE [LARGE SCALE GENOMIC DNA]</scope>
    <source>
        <strain evidence="2">Lindley</strain>
    </source>
</reference>
<proteinExistence type="predicted"/>
<keyword evidence="1" id="KW-1133">Transmembrane helix</keyword>
<accession>A0A183BHZ7</accession>
<keyword evidence="2" id="KW-1185">Reference proteome</keyword>
<name>A0A183BHZ7_GLOPA</name>
<evidence type="ECO:0000313" key="3">
    <source>
        <dbReference type="WBParaSite" id="GPLIN_000022600"/>
    </source>
</evidence>
<dbReference type="AlphaFoldDB" id="A0A183BHZ7"/>
<dbReference type="WBParaSite" id="GPLIN_000022600">
    <property type="protein sequence ID" value="GPLIN_000022600"/>
    <property type="gene ID" value="GPLIN_000022600"/>
</dbReference>
<keyword evidence="1" id="KW-0812">Transmembrane</keyword>
<dbReference type="Proteomes" id="UP000050741">
    <property type="component" value="Unassembled WGS sequence"/>
</dbReference>
<sequence>MENWRVLEGNLPYGEGDRNGNLPLWPSPPFFSARRLLPMVIVVVVLLREGTNCRRRQASICRCKSDSRRTGTSSKIQSK</sequence>
<evidence type="ECO:0000313" key="2">
    <source>
        <dbReference type="Proteomes" id="UP000050741"/>
    </source>
</evidence>
<reference evidence="3" key="3">
    <citation type="submission" date="2016-06" db="UniProtKB">
        <authorList>
            <consortium name="WormBaseParasite"/>
        </authorList>
    </citation>
    <scope>IDENTIFICATION</scope>
</reference>
<evidence type="ECO:0000256" key="1">
    <source>
        <dbReference type="SAM" id="Phobius"/>
    </source>
</evidence>
<organism evidence="2 3">
    <name type="scientific">Globodera pallida</name>
    <name type="common">Potato cyst nematode worm</name>
    <name type="synonym">Heterodera pallida</name>
    <dbReference type="NCBI Taxonomy" id="36090"/>
    <lineage>
        <taxon>Eukaryota</taxon>
        <taxon>Metazoa</taxon>
        <taxon>Ecdysozoa</taxon>
        <taxon>Nematoda</taxon>
        <taxon>Chromadorea</taxon>
        <taxon>Rhabditida</taxon>
        <taxon>Tylenchina</taxon>
        <taxon>Tylenchomorpha</taxon>
        <taxon>Tylenchoidea</taxon>
        <taxon>Heteroderidae</taxon>
        <taxon>Heteroderinae</taxon>
        <taxon>Globodera</taxon>
    </lineage>
</organism>
<reference evidence="2" key="2">
    <citation type="submission" date="2014-05" db="EMBL/GenBank/DDBJ databases">
        <title>The genome and life-stage specific transcriptomes of Globodera pallida elucidate key aspects of plant parasitism by a cyst nematode.</title>
        <authorList>
            <person name="Cotton J.A."/>
            <person name="Lilley C.J."/>
            <person name="Jones L.M."/>
            <person name="Kikuchi T."/>
            <person name="Reid A.J."/>
            <person name="Thorpe P."/>
            <person name="Tsai I.J."/>
            <person name="Beasley H."/>
            <person name="Blok V."/>
            <person name="Cock P.J.A."/>
            <person name="Van den Akker S.E."/>
            <person name="Holroyd N."/>
            <person name="Hunt M."/>
            <person name="Mantelin S."/>
            <person name="Naghra H."/>
            <person name="Pain A."/>
            <person name="Palomares-Rius J.E."/>
            <person name="Zarowiecki M."/>
            <person name="Berriman M."/>
            <person name="Jones J.T."/>
            <person name="Urwin P.E."/>
        </authorList>
    </citation>
    <scope>NUCLEOTIDE SEQUENCE [LARGE SCALE GENOMIC DNA]</scope>
    <source>
        <strain evidence="2">Lindley</strain>
    </source>
</reference>
<feature type="transmembrane region" description="Helical" evidence="1">
    <location>
        <begin position="30"/>
        <end position="47"/>
    </location>
</feature>
<protein>
    <submittedName>
        <fullName evidence="3">Uncharacterized protein</fullName>
    </submittedName>
</protein>
<keyword evidence="1" id="KW-0472">Membrane</keyword>